<dbReference type="CDD" id="cd16655">
    <property type="entry name" value="RING-Ubox_WDSUB1-like"/>
    <property type="match status" value="1"/>
</dbReference>
<feature type="region of interest" description="Disordered" evidence="1">
    <location>
        <begin position="492"/>
        <end position="511"/>
    </location>
</feature>
<evidence type="ECO:0000313" key="3">
    <source>
        <dbReference type="EMBL" id="CAF1061894.1"/>
    </source>
</evidence>
<dbReference type="Pfam" id="PF04564">
    <property type="entry name" value="U-box"/>
    <property type="match status" value="1"/>
</dbReference>
<dbReference type="SMART" id="SM00504">
    <property type="entry name" value="Ubox"/>
    <property type="match status" value="1"/>
</dbReference>
<dbReference type="SUPFAM" id="SSF57850">
    <property type="entry name" value="RING/U-box"/>
    <property type="match status" value="1"/>
</dbReference>
<feature type="compositionally biased region" description="Basic and acidic residues" evidence="1">
    <location>
        <begin position="492"/>
        <end position="503"/>
    </location>
</feature>
<dbReference type="Proteomes" id="UP000663870">
    <property type="component" value="Unassembled WGS sequence"/>
</dbReference>
<dbReference type="EMBL" id="CAJNOL010000432">
    <property type="protein sequence ID" value="CAF1061894.1"/>
    <property type="molecule type" value="Genomic_DNA"/>
</dbReference>
<dbReference type="PROSITE" id="PS51698">
    <property type="entry name" value="U_BOX"/>
    <property type="match status" value="1"/>
</dbReference>
<gene>
    <name evidence="3" type="ORF">JXQ802_LOCUS17213</name>
</gene>
<dbReference type="AlphaFoldDB" id="A0A814L917"/>
<feature type="domain" description="U-box" evidence="2">
    <location>
        <begin position="422"/>
        <end position="495"/>
    </location>
</feature>
<dbReference type="InterPro" id="IPR003613">
    <property type="entry name" value="Ubox_domain"/>
</dbReference>
<dbReference type="PANTHER" id="PTHR46573">
    <property type="entry name" value="WD REPEAT, SAM AND U-BOX DOMAIN-CONTAINING PROTEIN 1"/>
    <property type="match status" value="1"/>
</dbReference>
<sequence length="511" mass="58569">MLQLLSKLNIFSKKNKSPSMSDEILTTSNSNDSLSNDETQTTSAITPSTSPITPSTPPITPITPTTTTTATTTTSALDQTNLFMQTYEYAKNNYNWHKVSSVISDHPEWLTRIPEGRRWTILHQVVFFGNVSHLNEVLAYQMPNEDFRLLCKTLDDKTVREVAAERAHVHPQMLRHIERLVAIDQVLHNSRDNKWELVRQFLRQQPDIVNEKPPYRKFYLIHYLASIGNLDIFKDLSTICQFKLNLIADNKTVNEIARENNHIEFAEYIENLQANINETIENDNQNAATGNDSSTLHTTTAPSYSQGFYDDPGIMIFSINQNTLGSMYLSQDGLLQFPSHYHHHSYPSNASHYTPPYPLQDQLPTAMSVITTDSQQNSIDEETEYENKKKSEQNVQSIMTDEEQFEYEKTVMENIKKFSSENLLNAITCCITKTILRDPVVAADGFTYEREAIVNWFKDSNRSPMTNQELDSKELKPNHAVKSILQSFCDSKKHEKKTDEKLQKKNTNNPE</sequence>
<dbReference type="GO" id="GO:0016567">
    <property type="term" value="P:protein ubiquitination"/>
    <property type="evidence" value="ECO:0007669"/>
    <property type="project" value="InterPro"/>
</dbReference>
<evidence type="ECO:0000313" key="4">
    <source>
        <dbReference type="Proteomes" id="UP000663870"/>
    </source>
</evidence>
<dbReference type="PANTHER" id="PTHR46573:SF1">
    <property type="entry name" value="WD REPEAT, SAM AND U-BOX DOMAIN-CONTAINING PROTEIN 1"/>
    <property type="match status" value="1"/>
</dbReference>
<evidence type="ECO:0000259" key="2">
    <source>
        <dbReference type="PROSITE" id="PS51698"/>
    </source>
</evidence>
<evidence type="ECO:0000256" key="1">
    <source>
        <dbReference type="SAM" id="MobiDB-lite"/>
    </source>
</evidence>
<feature type="compositionally biased region" description="Low complexity" evidence="1">
    <location>
        <begin position="25"/>
        <end position="53"/>
    </location>
</feature>
<name>A0A814L917_9BILA</name>
<accession>A0A814L917</accession>
<dbReference type="InterPro" id="IPR013083">
    <property type="entry name" value="Znf_RING/FYVE/PHD"/>
</dbReference>
<feature type="region of interest" description="Disordered" evidence="1">
    <location>
        <begin position="15"/>
        <end position="70"/>
    </location>
</feature>
<protein>
    <recommendedName>
        <fullName evidence="2">U-box domain-containing protein</fullName>
    </recommendedName>
</protein>
<dbReference type="InterPro" id="IPR036770">
    <property type="entry name" value="Ankyrin_rpt-contain_sf"/>
</dbReference>
<dbReference type="Gene3D" id="3.30.40.10">
    <property type="entry name" value="Zinc/RING finger domain, C3HC4 (zinc finger)"/>
    <property type="match status" value="1"/>
</dbReference>
<comment type="caution">
    <text evidence="3">The sequence shown here is derived from an EMBL/GenBank/DDBJ whole genome shotgun (WGS) entry which is preliminary data.</text>
</comment>
<reference evidence="3" key="1">
    <citation type="submission" date="2021-02" db="EMBL/GenBank/DDBJ databases">
        <authorList>
            <person name="Nowell W R."/>
        </authorList>
    </citation>
    <scope>NUCLEOTIDE SEQUENCE</scope>
</reference>
<dbReference type="GO" id="GO:0004842">
    <property type="term" value="F:ubiquitin-protein transferase activity"/>
    <property type="evidence" value="ECO:0007669"/>
    <property type="project" value="InterPro"/>
</dbReference>
<proteinExistence type="predicted"/>
<dbReference type="SUPFAM" id="SSF48403">
    <property type="entry name" value="Ankyrin repeat"/>
    <property type="match status" value="1"/>
</dbReference>
<organism evidence="3 4">
    <name type="scientific">Rotaria sordida</name>
    <dbReference type="NCBI Taxonomy" id="392033"/>
    <lineage>
        <taxon>Eukaryota</taxon>
        <taxon>Metazoa</taxon>
        <taxon>Spiralia</taxon>
        <taxon>Gnathifera</taxon>
        <taxon>Rotifera</taxon>
        <taxon>Eurotatoria</taxon>
        <taxon>Bdelloidea</taxon>
        <taxon>Philodinida</taxon>
        <taxon>Philodinidae</taxon>
        <taxon>Rotaria</taxon>
    </lineage>
</organism>
<dbReference type="InterPro" id="IPR052085">
    <property type="entry name" value="WD-SAM-U-box"/>
</dbReference>
<keyword evidence="4" id="KW-1185">Reference proteome</keyword>